<feature type="signal peptide" evidence="7">
    <location>
        <begin position="1"/>
        <end position="24"/>
    </location>
</feature>
<dbReference type="PRINTS" id="PR00607">
    <property type="entry name" value="CYTCHROMECIE"/>
</dbReference>
<evidence type="ECO:0000313" key="10">
    <source>
        <dbReference type="Proteomes" id="UP000004162"/>
    </source>
</evidence>
<evidence type="ECO:0000259" key="8">
    <source>
        <dbReference type="PROSITE" id="PS51007"/>
    </source>
</evidence>
<evidence type="ECO:0000256" key="4">
    <source>
        <dbReference type="ARBA" id="ARBA00022982"/>
    </source>
</evidence>
<dbReference type="GO" id="GO:0005506">
    <property type="term" value="F:iron ion binding"/>
    <property type="evidence" value="ECO:0007669"/>
    <property type="project" value="InterPro"/>
</dbReference>
<evidence type="ECO:0000256" key="5">
    <source>
        <dbReference type="ARBA" id="ARBA00023004"/>
    </source>
</evidence>
<dbReference type="Proteomes" id="UP000004162">
    <property type="component" value="Unassembled WGS sequence"/>
</dbReference>
<keyword evidence="3 6" id="KW-0479">Metal-binding</keyword>
<name>Q0YPL8_9CHLB</name>
<dbReference type="PANTHER" id="PTHR40942:SF4">
    <property type="entry name" value="CYTOCHROME C5"/>
    <property type="match status" value="1"/>
</dbReference>
<dbReference type="GO" id="GO:0020037">
    <property type="term" value="F:heme binding"/>
    <property type="evidence" value="ECO:0007669"/>
    <property type="project" value="InterPro"/>
</dbReference>
<feature type="domain" description="Cytochrome c" evidence="8">
    <location>
        <begin position="25"/>
        <end position="109"/>
    </location>
</feature>
<accession>Q0YPL8</accession>
<dbReference type="InterPro" id="IPR002323">
    <property type="entry name" value="Cyt_CIE"/>
</dbReference>
<feature type="chain" id="PRO_5004179226" evidence="7">
    <location>
        <begin position="25"/>
        <end position="110"/>
    </location>
</feature>
<dbReference type="AlphaFoldDB" id="Q0YPL8"/>
<keyword evidence="7" id="KW-0732">Signal</keyword>
<dbReference type="OrthoDB" id="9811281at2"/>
<dbReference type="SUPFAM" id="SSF46626">
    <property type="entry name" value="Cytochrome c"/>
    <property type="match status" value="1"/>
</dbReference>
<evidence type="ECO:0000256" key="6">
    <source>
        <dbReference type="PROSITE-ProRule" id="PRU00433"/>
    </source>
</evidence>
<evidence type="ECO:0000256" key="2">
    <source>
        <dbReference type="ARBA" id="ARBA00022617"/>
    </source>
</evidence>
<proteinExistence type="predicted"/>
<keyword evidence="10" id="KW-1185">Reference proteome</keyword>
<dbReference type="PROSITE" id="PS51007">
    <property type="entry name" value="CYTC"/>
    <property type="match status" value="1"/>
</dbReference>
<keyword evidence="4" id="KW-0249">Electron transport</keyword>
<reference evidence="9 10" key="1">
    <citation type="submission" date="2006-07" db="EMBL/GenBank/DDBJ databases">
        <title>Annotation of the draft genome assembly of Chlorobium ferroxidans DSM 13031.</title>
        <authorList>
            <consortium name="US DOE Joint Genome Institute (JGI-ORNL)"/>
            <person name="Larimer F."/>
            <person name="Land M."/>
            <person name="Hauser L."/>
        </authorList>
    </citation>
    <scope>NUCLEOTIDE SEQUENCE [LARGE SCALE GENOMIC DNA]</scope>
    <source>
        <strain evidence="9 10">DSM 13031</strain>
    </source>
</reference>
<gene>
    <name evidence="9" type="ORF">CferDRAFT_0203</name>
</gene>
<comment type="caution">
    <text evidence="9">The sequence shown here is derived from an EMBL/GenBank/DDBJ whole genome shotgun (WGS) entry which is preliminary data.</text>
</comment>
<keyword evidence="2 6" id="KW-0349">Heme</keyword>
<keyword evidence="1" id="KW-0813">Transport</keyword>
<keyword evidence="5 6" id="KW-0408">Iron</keyword>
<dbReference type="Gene3D" id="1.10.760.10">
    <property type="entry name" value="Cytochrome c-like domain"/>
    <property type="match status" value="1"/>
</dbReference>
<evidence type="ECO:0000256" key="1">
    <source>
        <dbReference type="ARBA" id="ARBA00022448"/>
    </source>
</evidence>
<dbReference type="Pfam" id="PF13442">
    <property type="entry name" value="Cytochrome_CBB3"/>
    <property type="match status" value="1"/>
</dbReference>
<evidence type="ECO:0000313" key="9">
    <source>
        <dbReference type="EMBL" id="EAT58217.1"/>
    </source>
</evidence>
<dbReference type="RefSeq" id="WP_006367150.1">
    <property type="nucleotide sequence ID" value="NZ_AASE01000026.1"/>
</dbReference>
<reference evidence="9 10" key="2">
    <citation type="submission" date="2006-07" db="EMBL/GenBank/DDBJ databases">
        <title>Sequencing of the draft genome and assembly of Chlorobium ferroxidans DSM 13031.</title>
        <authorList>
            <consortium name="US DOE Joint Genome Institute (JGI-PGF)"/>
            <person name="Copeland A."/>
            <person name="Lucas S."/>
            <person name="Lapidus A."/>
            <person name="Barry K."/>
            <person name="Glavina del Rio T."/>
            <person name="Dalin E."/>
            <person name="Tice H."/>
            <person name="Bruce D."/>
            <person name="Pitluck S."/>
            <person name="Richardson P."/>
        </authorList>
    </citation>
    <scope>NUCLEOTIDE SEQUENCE [LARGE SCALE GENOMIC DNA]</scope>
    <source>
        <strain evidence="9 10">DSM 13031</strain>
    </source>
</reference>
<dbReference type="EMBL" id="AASE01000026">
    <property type="protein sequence ID" value="EAT58217.1"/>
    <property type="molecule type" value="Genomic_DNA"/>
</dbReference>
<dbReference type="PANTHER" id="PTHR40942">
    <property type="match status" value="1"/>
</dbReference>
<organism evidence="9 10">
    <name type="scientific">Chlorobium ferrooxidans DSM 13031</name>
    <dbReference type="NCBI Taxonomy" id="377431"/>
    <lineage>
        <taxon>Bacteria</taxon>
        <taxon>Pseudomonadati</taxon>
        <taxon>Chlorobiota</taxon>
        <taxon>Chlorobiia</taxon>
        <taxon>Chlorobiales</taxon>
        <taxon>Chlorobiaceae</taxon>
        <taxon>Chlorobium/Pelodictyon group</taxon>
        <taxon>Chlorobium</taxon>
    </lineage>
</organism>
<evidence type="ECO:0000256" key="7">
    <source>
        <dbReference type="SAM" id="SignalP"/>
    </source>
</evidence>
<dbReference type="InterPro" id="IPR036909">
    <property type="entry name" value="Cyt_c-like_dom_sf"/>
</dbReference>
<sequence>MSRIISAALCSLVVFAVSSSDAFAANAAAGKATYDASCKTCHLAGLMGAPKLGDKANWAPRIKKGNAVLVSNATKGFKGAVGMMPPKGGNAKLTDVQIGDAVAYMVSGSK</sequence>
<protein>
    <submittedName>
        <fullName evidence="9">Cytochrome c, class I</fullName>
    </submittedName>
</protein>
<evidence type="ECO:0000256" key="3">
    <source>
        <dbReference type="ARBA" id="ARBA00022723"/>
    </source>
</evidence>
<dbReference type="GO" id="GO:0009055">
    <property type="term" value="F:electron transfer activity"/>
    <property type="evidence" value="ECO:0007669"/>
    <property type="project" value="InterPro"/>
</dbReference>
<dbReference type="InterPro" id="IPR009056">
    <property type="entry name" value="Cyt_c-like_dom"/>
</dbReference>